<dbReference type="EMBL" id="HACG01044191">
    <property type="protein sequence ID" value="CEK91056.1"/>
    <property type="molecule type" value="Transcribed_RNA"/>
</dbReference>
<sequence length="49" mass="5637">MMSLKLYVYTDIEVLTRAKIQIINTLLQDKVRYAVTLLGCLITHPKTVD</sequence>
<reference evidence="1" key="1">
    <citation type="submission" date="2014-12" db="EMBL/GenBank/DDBJ databases">
        <title>Insight into the proteome of Arion vulgaris.</title>
        <authorList>
            <person name="Aradska J."/>
            <person name="Bulat T."/>
            <person name="Smidak R."/>
            <person name="Sarate P."/>
            <person name="Gangsoo J."/>
            <person name="Sialana F."/>
            <person name="Bilban M."/>
            <person name="Lubec G."/>
        </authorList>
    </citation>
    <scope>NUCLEOTIDE SEQUENCE</scope>
    <source>
        <tissue evidence="1">Skin</tissue>
    </source>
</reference>
<gene>
    <name evidence="1" type="primary">ORF180777</name>
</gene>
<accession>A0A0B7BFH9</accession>
<evidence type="ECO:0000313" key="1">
    <source>
        <dbReference type="EMBL" id="CEK91056.1"/>
    </source>
</evidence>
<name>A0A0B7BFH9_9EUPU</name>
<proteinExistence type="predicted"/>
<feature type="non-terminal residue" evidence="1">
    <location>
        <position position="49"/>
    </location>
</feature>
<dbReference type="AlphaFoldDB" id="A0A0B7BFH9"/>
<organism evidence="1">
    <name type="scientific">Arion vulgaris</name>
    <dbReference type="NCBI Taxonomy" id="1028688"/>
    <lineage>
        <taxon>Eukaryota</taxon>
        <taxon>Metazoa</taxon>
        <taxon>Spiralia</taxon>
        <taxon>Lophotrochozoa</taxon>
        <taxon>Mollusca</taxon>
        <taxon>Gastropoda</taxon>
        <taxon>Heterobranchia</taxon>
        <taxon>Euthyneura</taxon>
        <taxon>Panpulmonata</taxon>
        <taxon>Eupulmonata</taxon>
        <taxon>Stylommatophora</taxon>
        <taxon>Helicina</taxon>
        <taxon>Arionoidea</taxon>
        <taxon>Arionidae</taxon>
        <taxon>Arion</taxon>
    </lineage>
</organism>
<protein>
    <submittedName>
        <fullName evidence="1">Uncharacterized protein</fullName>
    </submittedName>
</protein>